<reference evidence="5 6" key="1">
    <citation type="submission" date="2017-12" db="EMBL/GenBank/DDBJ databases">
        <title>Sequencing the genomes of 1000 Actinobacteria strains.</title>
        <authorList>
            <person name="Klenk H.-P."/>
        </authorList>
    </citation>
    <scope>NUCLEOTIDE SEQUENCE [LARGE SCALE GENOMIC DNA]</scope>
    <source>
        <strain evidence="5 6">DSM 12806</strain>
    </source>
</reference>
<protein>
    <submittedName>
        <fullName evidence="5">Mce-associated membrane protein</fullName>
    </submittedName>
</protein>
<evidence type="ECO:0000256" key="4">
    <source>
        <dbReference type="SAM" id="Phobius"/>
    </source>
</evidence>
<dbReference type="PANTHER" id="PTHR37042:SF4">
    <property type="entry name" value="OUTER MEMBRANE PROTEIN RV1973"/>
    <property type="match status" value="1"/>
</dbReference>
<name>A0A2N3YHI3_9MICO</name>
<evidence type="ECO:0000313" key="5">
    <source>
        <dbReference type="EMBL" id="PKW26300.1"/>
    </source>
</evidence>
<gene>
    <name evidence="5" type="ORF">ATL31_1107</name>
</gene>
<dbReference type="GO" id="GO:0016020">
    <property type="term" value="C:membrane"/>
    <property type="evidence" value="ECO:0007669"/>
    <property type="project" value="UniProtKB-SubCell"/>
</dbReference>
<sequence length="215" mass="22799">MDEAAEVAPPVPRPPLDEAPARPAPEPEPAAPAPRTDTGTAERVDAEPPGETAGPSVTVRDLRAPLVALLVVVLLFAAVASVAFRDHGARERDARAATAAARTSLEALLSYDYQTIAAQAQQNTALLTGQFRTEYGQTMQKTIAPVAEKEKAVVRARSYEAGVMGQTPDTVTVEVFLNQAKASTGQAQPSIDQNRVIATMQRVGDRWLISGLSAF</sequence>
<comment type="subcellular location">
    <subcellularLocation>
        <location evidence="1">Membrane</location>
    </subcellularLocation>
</comment>
<keyword evidence="2 4" id="KW-0472">Membrane</keyword>
<evidence type="ECO:0000256" key="1">
    <source>
        <dbReference type="ARBA" id="ARBA00004370"/>
    </source>
</evidence>
<comment type="caution">
    <text evidence="5">The sequence shown here is derived from an EMBL/GenBank/DDBJ whole genome shotgun (WGS) entry which is preliminary data.</text>
</comment>
<keyword evidence="6" id="KW-1185">Reference proteome</keyword>
<keyword evidence="4" id="KW-0812">Transmembrane</keyword>
<dbReference type="PANTHER" id="PTHR37042">
    <property type="entry name" value="OUTER MEMBRANE PROTEIN RV1973"/>
    <property type="match status" value="1"/>
</dbReference>
<dbReference type="AlphaFoldDB" id="A0A2N3YHI3"/>
<proteinExistence type="predicted"/>
<dbReference type="Proteomes" id="UP000233781">
    <property type="component" value="Unassembled WGS sequence"/>
</dbReference>
<evidence type="ECO:0000256" key="2">
    <source>
        <dbReference type="ARBA" id="ARBA00023136"/>
    </source>
</evidence>
<dbReference type="EMBL" id="PJNE01000001">
    <property type="protein sequence ID" value="PKW26300.1"/>
    <property type="molecule type" value="Genomic_DNA"/>
</dbReference>
<feature type="region of interest" description="Disordered" evidence="3">
    <location>
        <begin position="1"/>
        <end position="57"/>
    </location>
</feature>
<accession>A0A2N3YHI3</accession>
<feature type="transmembrane region" description="Helical" evidence="4">
    <location>
        <begin position="64"/>
        <end position="84"/>
    </location>
</feature>
<evidence type="ECO:0000313" key="6">
    <source>
        <dbReference type="Proteomes" id="UP000233781"/>
    </source>
</evidence>
<keyword evidence="4" id="KW-1133">Transmembrane helix</keyword>
<feature type="compositionally biased region" description="Pro residues" evidence="3">
    <location>
        <begin position="22"/>
        <end position="32"/>
    </location>
</feature>
<organism evidence="5 6">
    <name type="scientific">Phycicoccus duodecadis</name>
    <dbReference type="NCBI Taxonomy" id="173053"/>
    <lineage>
        <taxon>Bacteria</taxon>
        <taxon>Bacillati</taxon>
        <taxon>Actinomycetota</taxon>
        <taxon>Actinomycetes</taxon>
        <taxon>Micrococcales</taxon>
        <taxon>Intrasporangiaceae</taxon>
        <taxon>Phycicoccus</taxon>
    </lineage>
</organism>
<evidence type="ECO:0000256" key="3">
    <source>
        <dbReference type="SAM" id="MobiDB-lite"/>
    </source>
</evidence>